<dbReference type="Gene3D" id="3.40.50.300">
    <property type="entry name" value="P-loop containing nucleotide triphosphate hydrolases"/>
    <property type="match status" value="1"/>
</dbReference>
<dbReference type="SUPFAM" id="SSF52540">
    <property type="entry name" value="P-loop containing nucleoside triphosphate hydrolases"/>
    <property type="match status" value="1"/>
</dbReference>
<keyword evidence="4" id="KW-1185">Reference proteome</keyword>
<dbReference type="EMBL" id="KN824296">
    <property type="protein sequence ID" value="KIM27948.1"/>
    <property type="molecule type" value="Genomic_DNA"/>
</dbReference>
<dbReference type="OrthoDB" id="10042665at2759"/>
<proteinExistence type="predicted"/>
<dbReference type="AlphaFoldDB" id="A0A0C2WNY7"/>
<reference evidence="3 4" key="1">
    <citation type="submission" date="2014-04" db="EMBL/GenBank/DDBJ databases">
        <authorList>
            <consortium name="DOE Joint Genome Institute"/>
            <person name="Kuo A."/>
            <person name="Zuccaro A."/>
            <person name="Kohler A."/>
            <person name="Nagy L.G."/>
            <person name="Floudas D."/>
            <person name="Copeland A."/>
            <person name="Barry K.W."/>
            <person name="Cichocki N."/>
            <person name="Veneault-Fourrey C."/>
            <person name="LaButti K."/>
            <person name="Lindquist E.A."/>
            <person name="Lipzen A."/>
            <person name="Lundell T."/>
            <person name="Morin E."/>
            <person name="Murat C."/>
            <person name="Sun H."/>
            <person name="Tunlid A."/>
            <person name="Henrissat B."/>
            <person name="Grigoriev I.V."/>
            <person name="Hibbett D.S."/>
            <person name="Martin F."/>
            <person name="Nordberg H.P."/>
            <person name="Cantor M.N."/>
            <person name="Hua S.X."/>
        </authorList>
    </citation>
    <scope>NUCLEOTIDE SEQUENCE [LARGE SCALE GENOMIC DNA]</scope>
    <source>
        <strain evidence="3 4">MAFF 305830</strain>
    </source>
</reference>
<dbReference type="SMART" id="SM00382">
    <property type="entry name" value="AAA"/>
    <property type="match status" value="1"/>
</dbReference>
<organism evidence="3 4">
    <name type="scientific">Serendipita vermifera MAFF 305830</name>
    <dbReference type="NCBI Taxonomy" id="933852"/>
    <lineage>
        <taxon>Eukaryota</taxon>
        <taxon>Fungi</taxon>
        <taxon>Dikarya</taxon>
        <taxon>Basidiomycota</taxon>
        <taxon>Agaricomycotina</taxon>
        <taxon>Agaricomycetes</taxon>
        <taxon>Sebacinales</taxon>
        <taxon>Serendipitaceae</taxon>
        <taxon>Serendipita</taxon>
    </lineage>
</organism>
<dbReference type="HOGENOM" id="CLU_004471_5_0_1"/>
<dbReference type="InterPro" id="IPR003959">
    <property type="entry name" value="ATPase_AAA_core"/>
</dbReference>
<protein>
    <recommendedName>
        <fullName evidence="2">AAA+ ATPase domain-containing protein</fullName>
    </recommendedName>
</protein>
<dbReference type="CDD" id="cd19481">
    <property type="entry name" value="RecA-like_protease"/>
    <property type="match status" value="1"/>
</dbReference>
<dbReference type="GO" id="GO:0005524">
    <property type="term" value="F:ATP binding"/>
    <property type="evidence" value="ECO:0007669"/>
    <property type="project" value="InterPro"/>
</dbReference>
<dbReference type="PANTHER" id="PTHR46411">
    <property type="entry name" value="FAMILY ATPASE, PUTATIVE-RELATED"/>
    <property type="match status" value="1"/>
</dbReference>
<feature type="domain" description="AAA+ ATPase" evidence="2">
    <location>
        <begin position="278"/>
        <end position="405"/>
    </location>
</feature>
<name>A0A0C2WNY7_SERVB</name>
<feature type="non-terminal residue" evidence="3">
    <location>
        <position position="1"/>
    </location>
</feature>
<dbReference type="STRING" id="933852.A0A0C2WNY7"/>
<evidence type="ECO:0000256" key="1">
    <source>
        <dbReference type="SAM" id="MobiDB-lite"/>
    </source>
</evidence>
<dbReference type="Proteomes" id="UP000054097">
    <property type="component" value="Unassembled WGS sequence"/>
</dbReference>
<dbReference type="Pfam" id="PF22942">
    <property type="entry name" value="DUF7025"/>
    <property type="match status" value="1"/>
</dbReference>
<dbReference type="InterPro" id="IPR054289">
    <property type="entry name" value="DUF7025"/>
</dbReference>
<dbReference type="Pfam" id="PF00004">
    <property type="entry name" value="AAA"/>
    <property type="match status" value="1"/>
</dbReference>
<gene>
    <name evidence="3" type="ORF">M408DRAFT_70721</name>
</gene>
<dbReference type="Pfam" id="PF23232">
    <property type="entry name" value="AAA_lid_13"/>
    <property type="match status" value="1"/>
</dbReference>
<sequence>DSRTGQPRAVILKWATQQCSQATGPYFDLDCEYLESFGSAADDKSRSASSSKKQHNKKFGRARYNGTIYGFQGAVKITSLNIFPMEFHPRIDEARKMLIKRGKKWAAHDGKHHVAYSGIAFQNTQFGGTKRLYINGRAMIDKATFRRIKPNWSGMGLPKDSSGLNVRYDSDDEEEEEDEDGNRIVPAKSPAAPTEHQVLTDDELVLATPIVYGFALDDHQWAEFNIELVEEIVWNDAAFANLVLPQDKKSLVEALVTAHGAKDRSGGGFDDFIVGKGQGLVINLFGPPGVGKTMSAEATSEHLRKPLYVVGAGHLGTTASTLDSSLDEIFDIAHAWNAVVLIDEADVFLEERSVHDIHRNALVAVFLRQLEYFAGILFLTTNRVSTFDDAFQSRIHVALRYHDLDADTRAAIWKAFLTKVGAAETLSKQEWTALVSKKVNGRQIKNAVRTAQALAHSKNEELKFAHINQVLTVMDQFESDMKDLKSA</sequence>
<accession>A0A0C2WNY7</accession>
<dbReference type="InterPro" id="IPR056599">
    <property type="entry name" value="AAA_lid_fung"/>
</dbReference>
<feature type="region of interest" description="Disordered" evidence="1">
    <location>
        <begin position="163"/>
        <end position="196"/>
    </location>
</feature>
<evidence type="ECO:0000313" key="3">
    <source>
        <dbReference type="EMBL" id="KIM27948.1"/>
    </source>
</evidence>
<dbReference type="InterPro" id="IPR003593">
    <property type="entry name" value="AAA+_ATPase"/>
</dbReference>
<feature type="compositionally biased region" description="Acidic residues" evidence="1">
    <location>
        <begin position="170"/>
        <end position="180"/>
    </location>
</feature>
<dbReference type="GO" id="GO:0016887">
    <property type="term" value="F:ATP hydrolysis activity"/>
    <property type="evidence" value="ECO:0007669"/>
    <property type="project" value="InterPro"/>
</dbReference>
<evidence type="ECO:0000313" key="4">
    <source>
        <dbReference type="Proteomes" id="UP000054097"/>
    </source>
</evidence>
<evidence type="ECO:0000259" key="2">
    <source>
        <dbReference type="SMART" id="SM00382"/>
    </source>
</evidence>
<dbReference type="InterPro" id="IPR027417">
    <property type="entry name" value="P-loop_NTPase"/>
</dbReference>
<reference evidence="4" key="2">
    <citation type="submission" date="2015-01" db="EMBL/GenBank/DDBJ databases">
        <title>Evolutionary Origins and Diversification of the Mycorrhizal Mutualists.</title>
        <authorList>
            <consortium name="DOE Joint Genome Institute"/>
            <consortium name="Mycorrhizal Genomics Consortium"/>
            <person name="Kohler A."/>
            <person name="Kuo A."/>
            <person name="Nagy L.G."/>
            <person name="Floudas D."/>
            <person name="Copeland A."/>
            <person name="Barry K.W."/>
            <person name="Cichocki N."/>
            <person name="Veneault-Fourrey C."/>
            <person name="LaButti K."/>
            <person name="Lindquist E.A."/>
            <person name="Lipzen A."/>
            <person name="Lundell T."/>
            <person name="Morin E."/>
            <person name="Murat C."/>
            <person name="Riley R."/>
            <person name="Ohm R."/>
            <person name="Sun H."/>
            <person name="Tunlid A."/>
            <person name="Henrissat B."/>
            <person name="Grigoriev I.V."/>
            <person name="Hibbett D.S."/>
            <person name="Martin F."/>
        </authorList>
    </citation>
    <scope>NUCLEOTIDE SEQUENCE [LARGE SCALE GENOMIC DNA]</scope>
    <source>
        <strain evidence="4">MAFF 305830</strain>
    </source>
</reference>
<dbReference type="PANTHER" id="PTHR46411:SF3">
    <property type="entry name" value="AAA+ ATPASE DOMAIN-CONTAINING PROTEIN"/>
    <property type="match status" value="1"/>
</dbReference>